<feature type="binding site" evidence="3">
    <location>
        <begin position="13"/>
        <end position="15"/>
    </location>
    <ligand>
        <name>substrate</name>
    </ligand>
</feature>
<dbReference type="STRING" id="223786.SAMN05216234_12425"/>
<dbReference type="AlphaFoldDB" id="A0A1I5R3H5"/>
<keyword evidence="3" id="KW-0408">Iron</keyword>
<dbReference type="EC" id="4.3.99.3" evidence="3"/>
<comment type="cofactor">
    <cofactor evidence="3">
        <name>[4Fe-4S] cluster</name>
        <dbReference type="ChEBI" id="CHEBI:49883"/>
    </cofactor>
    <text evidence="3">Binds 1 [4Fe-4S] cluster. The cluster is coordinated with 3 cysteines and an exchangeable S-adenosyl-L-methionine.</text>
</comment>
<dbReference type="HAMAP" id="MF_00917">
    <property type="entry name" value="QueE"/>
    <property type="match status" value="1"/>
</dbReference>
<dbReference type="GO" id="GO:0000287">
    <property type="term" value="F:magnesium ion binding"/>
    <property type="evidence" value="ECO:0007669"/>
    <property type="project" value="UniProtKB-UniRule"/>
</dbReference>
<keyword evidence="3" id="KW-0671">Queuosine biosynthesis</keyword>
<feature type="binding site" evidence="3">
    <location>
        <position position="36"/>
    </location>
    <ligand>
        <name>[4Fe-4S] cluster</name>
        <dbReference type="ChEBI" id="CHEBI:49883"/>
        <note>4Fe-4S-S-AdoMet</note>
    </ligand>
</feature>
<feature type="binding site" evidence="3">
    <location>
        <position position="54"/>
    </location>
    <ligand>
        <name>Mg(2+)</name>
        <dbReference type="ChEBI" id="CHEBI:18420"/>
    </ligand>
</feature>
<dbReference type="PANTHER" id="PTHR42836">
    <property type="entry name" value="7-CARBOXY-7-DEAZAGUANINE SYNTHASE"/>
    <property type="match status" value="1"/>
</dbReference>
<keyword evidence="3" id="KW-0460">Magnesium</keyword>
<dbReference type="InterPro" id="IPR013785">
    <property type="entry name" value="Aldolase_TIM"/>
</dbReference>
<comment type="pathway">
    <text evidence="3">Purine metabolism; 7-cyano-7-deazaguanine biosynthesis.</text>
</comment>
<proteinExistence type="inferred from homology"/>
<comment type="function">
    <text evidence="3">Catalyzes the complex heterocyclic radical-mediated conversion of 6-carboxy-5,6,7,8-tetrahydropterin (CPH4) to 7-carboxy-7-deazaguanine (CDG), a step common to the biosynthetic pathways of all 7-deazapurine-containing compounds.</text>
</comment>
<comment type="cofactor">
    <cofactor evidence="3">
        <name>Mg(2+)</name>
        <dbReference type="ChEBI" id="CHEBI:18420"/>
    </cofactor>
</comment>
<feature type="binding site" evidence="3">
    <location>
        <position position="32"/>
    </location>
    <ligand>
        <name>[4Fe-4S] cluster</name>
        <dbReference type="ChEBI" id="CHEBI:49883"/>
        <note>4Fe-4S-S-AdoMet</note>
    </ligand>
</feature>
<dbReference type="GO" id="GO:1904047">
    <property type="term" value="F:S-adenosyl-L-methionine binding"/>
    <property type="evidence" value="ECO:0007669"/>
    <property type="project" value="UniProtKB-UniRule"/>
</dbReference>
<comment type="caution">
    <text evidence="3">Lacks conserved residue(s) required for the propagation of feature annotation.</text>
</comment>
<dbReference type="Pfam" id="PF13353">
    <property type="entry name" value="Fer4_12"/>
    <property type="match status" value="1"/>
</dbReference>
<sequence length="253" mass="29403">MMKLYLVEHFFSVQGEGRYMGSPSIFLRFGGCNLRCPGFGESWYKGKRILGCDTVRATNQKLFKDCWEEVADYKYLINIIENYLKNISYKPDIVLTGGEPMIYAQNQIFYEMIEWLVENDFRVTIETNSTIAPSFKEFQAYKNVTFAMAVKLSNSGEPKERRIVPDAINRLAKESKNSFFKFTLDQELINKDAQSQIEEICSGFSNEIYCMPLGDNISDLQSNALGVAEFCLKYGYNYSDRLHVRLWNREEKR</sequence>
<accession>A0A1I5R3H5</accession>
<reference evidence="4 5" key="1">
    <citation type="submission" date="2016-10" db="EMBL/GenBank/DDBJ databases">
        <authorList>
            <person name="de Groot N.N."/>
        </authorList>
    </citation>
    <scope>NUCLEOTIDE SEQUENCE [LARGE SCALE GENOMIC DNA]</scope>
    <source>
        <strain evidence="4 5">EP1-55-1</strain>
    </source>
</reference>
<dbReference type="UniPathway" id="UPA00391"/>
<comment type="subunit">
    <text evidence="3">Homodimer.</text>
</comment>
<evidence type="ECO:0000313" key="4">
    <source>
        <dbReference type="EMBL" id="SFP53104.1"/>
    </source>
</evidence>
<comment type="cofactor">
    <cofactor evidence="3">
        <name>S-adenosyl-L-methionine</name>
        <dbReference type="ChEBI" id="CHEBI:59789"/>
    </cofactor>
    <text evidence="3">Binds 1 S-adenosyl-L-methionine per subunit.</text>
</comment>
<gene>
    <name evidence="3" type="primary">queE</name>
    <name evidence="4" type="ORF">SAMN05216234_12425</name>
</gene>
<feature type="binding site" evidence="3">
    <location>
        <position position="52"/>
    </location>
    <ligand>
        <name>[4Fe-4S] cluster</name>
        <dbReference type="ChEBI" id="CHEBI:49883"/>
        <note>4Fe-4S-S-AdoMet</note>
    </ligand>
</feature>
<keyword evidence="3" id="KW-0411">Iron-sulfur</keyword>
<feature type="binding site" evidence="3">
    <location>
        <position position="28"/>
    </location>
    <ligand>
        <name>substrate</name>
    </ligand>
</feature>
<dbReference type="GO" id="GO:0051539">
    <property type="term" value="F:4 iron, 4 sulfur cluster binding"/>
    <property type="evidence" value="ECO:0007669"/>
    <property type="project" value="UniProtKB-UniRule"/>
</dbReference>
<organism evidence="4 5">
    <name type="scientific">Hydrogenimonas thermophila</name>
    <dbReference type="NCBI Taxonomy" id="223786"/>
    <lineage>
        <taxon>Bacteria</taxon>
        <taxon>Pseudomonadati</taxon>
        <taxon>Campylobacterota</taxon>
        <taxon>Epsilonproteobacteria</taxon>
        <taxon>Campylobacterales</taxon>
        <taxon>Hydrogenimonadaceae</taxon>
        <taxon>Hydrogenimonas</taxon>
    </lineage>
</organism>
<dbReference type="PANTHER" id="PTHR42836:SF1">
    <property type="entry name" value="7-CARBOXY-7-DEAZAGUANINE SYNTHASE"/>
    <property type="match status" value="1"/>
</dbReference>
<keyword evidence="2 3" id="KW-0456">Lyase</keyword>
<evidence type="ECO:0000313" key="5">
    <source>
        <dbReference type="Proteomes" id="UP000199227"/>
    </source>
</evidence>
<dbReference type="GO" id="GO:0016840">
    <property type="term" value="F:carbon-nitrogen lyase activity"/>
    <property type="evidence" value="ECO:0007669"/>
    <property type="project" value="UniProtKB-UniRule"/>
</dbReference>
<keyword evidence="1 3" id="KW-0004">4Fe-4S</keyword>
<dbReference type="Proteomes" id="UP000199227">
    <property type="component" value="Unassembled WGS sequence"/>
</dbReference>
<keyword evidence="5" id="KW-1185">Reference proteome</keyword>
<dbReference type="EMBL" id="FOXB01000024">
    <property type="protein sequence ID" value="SFP53104.1"/>
    <property type="molecule type" value="Genomic_DNA"/>
</dbReference>
<name>A0A1I5R3H5_9BACT</name>
<keyword evidence="3" id="KW-0949">S-adenosyl-L-methionine</keyword>
<comment type="similarity">
    <text evidence="3">Belongs to the radical SAM superfamily. 7-carboxy-7-deazaguanine synthase family.</text>
</comment>
<dbReference type="SUPFAM" id="SSF102114">
    <property type="entry name" value="Radical SAM enzymes"/>
    <property type="match status" value="1"/>
</dbReference>
<dbReference type="Gene3D" id="3.20.20.70">
    <property type="entry name" value="Aldolase class I"/>
    <property type="match status" value="1"/>
</dbReference>
<keyword evidence="3" id="KW-0479">Metal-binding</keyword>
<evidence type="ECO:0000256" key="1">
    <source>
        <dbReference type="ARBA" id="ARBA00022485"/>
    </source>
</evidence>
<dbReference type="InterPro" id="IPR024924">
    <property type="entry name" value="7-CO-7-deazaguanine_synth-like"/>
</dbReference>
<feature type="binding site" evidence="3">
    <location>
        <position position="96"/>
    </location>
    <ligand>
        <name>substrate</name>
    </ligand>
</feature>
<dbReference type="GO" id="GO:0008616">
    <property type="term" value="P:tRNA queuosine(34) biosynthetic process"/>
    <property type="evidence" value="ECO:0007669"/>
    <property type="project" value="UniProtKB-UniRule"/>
</dbReference>
<evidence type="ECO:0000256" key="3">
    <source>
        <dbReference type="HAMAP-Rule" id="MF_00917"/>
    </source>
</evidence>
<comment type="catalytic activity">
    <reaction evidence="3">
        <text>6-carboxy-5,6,7,8-tetrahydropterin + H(+) = 7-carboxy-7-carbaguanine + NH4(+)</text>
        <dbReference type="Rhea" id="RHEA:27974"/>
        <dbReference type="ChEBI" id="CHEBI:15378"/>
        <dbReference type="ChEBI" id="CHEBI:28938"/>
        <dbReference type="ChEBI" id="CHEBI:61032"/>
        <dbReference type="ChEBI" id="CHEBI:61036"/>
        <dbReference type="EC" id="4.3.99.3"/>
    </reaction>
</comment>
<feature type="binding site" evidence="3">
    <location>
        <position position="98"/>
    </location>
    <ligand>
        <name>S-adenosyl-L-methionine</name>
        <dbReference type="ChEBI" id="CHEBI:59789"/>
    </ligand>
</feature>
<dbReference type="InterPro" id="IPR058240">
    <property type="entry name" value="rSAM_sf"/>
</dbReference>
<protein>
    <recommendedName>
        <fullName evidence="3">7-carboxy-7-deazaguanine synthase</fullName>
        <shortName evidence="3">CDG synthase</shortName>
        <ecNumber evidence="3">4.3.99.3</ecNumber>
    </recommendedName>
    <alternativeName>
        <fullName evidence="3">Queuosine biosynthesis protein QueE</fullName>
    </alternativeName>
</protein>
<evidence type="ECO:0000256" key="2">
    <source>
        <dbReference type="ARBA" id="ARBA00023239"/>
    </source>
</evidence>